<protein>
    <submittedName>
        <fullName evidence="3">NAD(P)-binding protein</fullName>
    </submittedName>
</protein>
<feature type="domain" description="FAD-binding" evidence="2">
    <location>
        <begin position="39"/>
        <end position="75"/>
    </location>
</feature>
<proteinExistence type="predicted"/>
<keyword evidence="4" id="KW-1185">Reference proteome</keyword>
<feature type="region of interest" description="Disordered" evidence="1">
    <location>
        <begin position="102"/>
        <end position="144"/>
    </location>
</feature>
<gene>
    <name evidence="3" type="ORF">WKI68_10030</name>
</gene>
<sequence length="144" mass="15614">MRLTEMALRTALLLRTAPLPQKAPHPKGSDQHMTKPDNYDVVIGGSGLAGSAAAILLARRGVRVALLERRRTPRRTRCCAPTPSPPTPTRCWTNLALSPLWRRREPSATRRAGTPVGDGSSRGPRRRAPSCRTRTTSGAASSTR</sequence>
<reference evidence="3 4" key="1">
    <citation type="submission" date="2024-03" db="EMBL/GenBank/DDBJ databases">
        <title>Novel Streptomyces species of biotechnological and ecological value are a feature of Machair soil.</title>
        <authorList>
            <person name="Prole J.R."/>
            <person name="Goodfellow M."/>
            <person name="Allenby N."/>
            <person name="Ward A.C."/>
        </authorList>
    </citation>
    <scope>NUCLEOTIDE SEQUENCE [LARGE SCALE GENOMIC DNA]</scope>
    <source>
        <strain evidence="3 4">MS1.HAVA.3</strain>
    </source>
</reference>
<evidence type="ECO:0000259" key="2">
    <source>
        <dbReference type="Pfam" id="PF01494"/>
    </source>
</evidence>
<feature type="compositionally biased region" description="Low complexity" evidence="1">
    <location>
        <begin position="130"/>
        <end position="144"/>
    </location>
</feature>
<dbReference type="Proteomes" id="UP001382904">
    <property type="component" value="Unassembled WGS sequence"/>
</dbReference>
<dbReference type="Pfam" id="PF01494">
    <property type="entry name" value="FAD_binding_3"/>
    <property type="match status" value="1"/>
</dbReference>
<comment type="caution">
    <text evidence="3">The sequence shown here is derived from an EMBL/GenBank/DDBJ whole genome shotgun (WGS) entry which is preliminary data.</text>
</comment>
<dbReference type="EMBL" id="JBBKAM010000002">
    <property type="protein sequence ID" value="MEJ8641717.1"/>
    <property type="molecule type" value="Genomic_DNA"/>
</dbReference>
<dbReference type="InterPro" id="IPR036188">
    <property type="entry name" value="FAD/NAD-bd_sf"/>
</dbReference>
<evidence type="ECO:0000256" key="1">
    <source>
        <dbReference type="SAM" id="MobiDB-lite"/>
    </source>
</evidence>
<feature type="region of interest" description="Disordered" evidence="1">
    <location>
        <begin position="16"/>
        <end position="35"/>
    </location>
</feature>
<dbReference type="InterPro" id="IPR002938">
    <property type="entry name" value="FAD-bd"/>
</dbReference>
<dbReference type="Gene3D" id="3.50.50.60">
    <property type="entry name" value="FAD/NAD(P)-binding domain"/>
    <property type="match status" value="1"/>
</dbReference>
<evidence type="ECO:0000313" key="3">
    <source>
        <dbReference type="EMBL" id="MEJ8641717.1"/>
    </source>
</evidence>
<evidence type="ECO:0000313" key="4">
    <source>
        <dbReference type="Proteomes" id="UP001382904"/>
    </source>
</evidence>
<organism evidence="3 4">
    <name type="scientific">Streptomyces caledonius</name>
    <dbReference type="NCBI Taxonomy" id="3134107"/>
    <lineage>
        <taxon>Bacteria</taxon>
        <taxon>Bacillati</taxon>
        <taxon>Actinomycetota</taxon>
        <taxon>Actinomycetes</taxon>
        <taxon>Kitasatosporales</taxon>
        <taxon>Streptomycetaceae</taxon>
        <taxon>Streptomyces</taxon>
    </lineage>
</organism>
<dbReference type="SUPFAM" id="SSF51905">
    <property type="entry name" value="FAD/NAD(P)-binding domain"/>
    <property type="match status" value="1"/>
</dbReference>
<accession>A0ABU8U1F6</accession>
<name>A0ABU8U1F6_9ACTN</name>